<comment type="caution">
    <text evidence="1">The sequence shown here is derived from an EMBL/GenBank/DDBJ whole genome shotgun (WGS) entry which is preliminary data.</text>
</comment>
<dbReference type="GO" id="GO:0016787">
    <property type="term" value="F:hydrolase activity"/>
    <property type="evidence" value="ECO:0007669"/>
    <property type="project" value="UniProtKB-KW"/>
</dbReference>
<dbReference type="Pfam" id="PF06821">
    <property type="entry name" value="Ser_hydrolase"/>
    <property type="match status" value="1"/>
</dbReference>
<dbReference type="EMBL" id="VLNY01000003">
    <property type="protein sequence ID" value="KAA0023536.1"/>
    <property type="molecule type" value="Genomic_DNA"/>
</dbReference>
<evidence type="ECO:0000313" key="1">
    <source>
        <dbReference type="EMBL" id="KAA0023536.1"/>
    </source>
</evidence>
<evidence type="ECO:0000313" key="2">
    <source>
        <dbReference type="Proteomes" id="UP000322244"/>
    </source>
</evidence>
<dbReference type="OrthoDB" id="9804993at2"/>
<accession>A0A5A7SCB3</accession>
<dbReference type="AlphaFoldDB" id="A0A5A7SCB3"/>
<keyword evidence="1" id="KW-0378">Hydrolase</keyword>
<dbReference type="Proteomes" id="UP000322244">
    <property type="component" value="Unassembled WGS sequence"/>
</dbReference>
<dbReference type="Gene3D" id="3.40.50.1820">
    <property type="entry name" value="alpha/beta hydrolase"/>
    <property type="match status" value="1"/>
</dbReference>
<dbReference type="InterPro" id="IPR010662">
    <property type="entry name" value="RBBP9/YdeN"/>
</dbReference>
<dbReference type="SUPFAM" id="SSF53474">
    <property type="entry name" value="alpha/beta-Hydrolases"/>
    <property type="match status" value="1"/>
</dbReference>
<reference evidence="1 2" key="1">
    <citation type="submission" date="2019-07" db="EMBL/GenBank/DDBJ databases">
        <title>Rhodococcus cavernicolus sp. nov., isolated from a cave.</title>
        <authorList>
            <person name="Lee S.D."/>
        </authorList>
    </citation>
    <scope>NUCLEOTIDE SEQUENCE [LARGE SCALE GENOMIC DNA]</scope>
    <source>
        <strain evidence="1 2">C1-24</strain>
    </source>
</reference>
<keyword evidence="2" id="KW-1185">Reference proteome</keyword>
<organism evidence="1 2">
    <name type="scientific">Antrihabitans cavernicola</name>
    <dbReference type="NCBI Taxonomy" id="2495913"/>
    <lineage>
        <taxon>Bacteria</taxon>
        <taxon>Bacillati</taxon>
        <taxon>Actinomycetota</taxon>
        <taxon>Actinomycetes</taxon>
        <taxon>Mycobacteriales</taxon>
        <taxon>Nocardiaceae</taxon>
        <taxon>Antrihabitans</taxon>
    </lineage>
</organism>
<protein>
    <submittedName>
        <fullName evidence="1">Serine hydrolase family protein</fullName>
    </submittedName>
</protein>
<proteinExistence type="predicted"/>
<name>A0A5A7SCB3_9NOCA</name>
<gene>
    <name evidence="1" type="ORF">FOY51_09065</name>
</gene>
<dbReference type="InterPro" id="IPR029058">
    <property type="entry name" value="AB_hydrolase_fold"/>
</dbReference>
<sequence length="188" mass="20115">MHFVIVPGIDGSDEEHWQSRWQAEWGMDASRIAPSSWAEPNLDDWVGAIDRAVTDSHCDQIVLVAHSLGSLAAAQWVTRRRPDRSGACGVFLVAPPDNSAPNFPKTAHGFSSLRRVPLHVPGVVVCSDNDPYCATSTGRLIANAFQLDHISAGNVGHINSSSGLGRWDFGRALLTAFSSGLVASQTAS</sequence>